<proteinExistence type="predicted"/>
<sequence>ELMEECAPDFPEEVSEQIVHLSNQISQIENKQQQSLYNFESIRQLLENTVSANNLLEKAGEMNLLLGKQHYEEHIIEPMLRSLFPVFDIIADSRKHHGYCSCNAMSLMDSIYSQLLQFLANYGVEIFEHTTADSYDREIMKPIKWEITSEKHLEKSVAQSLQTGFRLGQARILRMETVSLYKHQPSKTNTNILIERVEK</sequence>
<dbReference type="AlphaFoldDB" id="A0A0F9BDQ2"/>
<dbReference type="GO" id="GO:0051087">
    <property type="term" value="F:protein-folding chaperone binding"/>
    <property type="evidence" value="ECO:0007669"/>
    <property type="project" value="InterPro"/>
</dbReference>
<name>A0A0F9BDQ2_9ZZZZ</name>
<gene>
    <name evidence="1" type="ORF">LCGC14_2802320</name>
</gene>
<dbReference type="InterPro" id="IPR000740">
    <property type="entry name" value="GrpE"/>
</dbReference>
<organism evidence="1">
    <name type="scientific">marine sediment metagenome</name>
    <dbReference type="NCBI Taxonomy" id="412755"/>
    <lineage>
        <taxon>unclassified sequences</taxon>
        <taxon>metagenomes</taxon>
        <taxon>ecological metagenomes</taxon>
    </lineage>
</organism>
<reference evidence="1" key="1">
    <citation type="journal article" date="2015" name="Nature">
        <title>Complex archaea that bridge the gap between prokaryotes and eukaryotes.</title>
        <authorList>
            <person name="Spang A."/>
            <person name="Saw J.H."/>
            <person name="Jorgensen S.L."/>
            <person name="Zaremba-Niedzwiedzka K."/>
            <person name="Martijn J."/>
            <person name="Lind A.E."/>
            <person name="van Eijk R."/>
            <person name="Schleper C."/>
            <person name="Guy L."/>
            <person name="Ettema T.J."/>
        </authorList>
    </citation>
    <scope>NUCLEOTIDE SEQUENCE</scope>
</reference>
<accession>A0A0F9BDQ2</accession>
<dbReference type="EMBL" id="LAZR01052623">
    <property type="protein sequence ID" value="KKK82546.1"/>
    <property type="molecule type" value="Genomic_DNA"/>
</dbReference>
<dbReference type="GO" id="GO:0042803">
    <property type="term" value="F:protein homodimerization activity"/>
    <property type="evidence" value="ECO:0007669"/>
    <property type="project" value="InterPro"/>
</dbReference>
<evidence type="ECO:0008006" key="2">
    <source>
        <dbReference type="Google" id="ProtNLM"/>
    </source>
</evidence>
<evidence type="ECO:0000313" key="1">
    <source>
        <dbReference type="EMBL" id="KKK82546.1"/>
    </source>
</evidence>
<feature type="non-terminal residue" evidence="1">
    <location>
        <position position="1"/>
    </location>
</feature>
<protein>
    <recommendedName>
        <fullName evidence="2">Nucleotide exchange factor GrpE</fullName>
    </recommendedName>
</protein>
<dbReference type="GO" id="GO:0000774">
    <property type="term" value="F:adenyl-nucleotide exchange factor activity"/>
    <property type="evidence" value="ECO:0007669"/>
    <property type="project" value="InterPro"/>
</dbReference>
<dbReference type="GO" id="GO:0006457">
    <property type="term" value="P:protein folding"/>
    <property type="evidence" value="ECO:0007669"/>
    <property type="project" value="InterPro"/>
</dbReference>
<comment type="caution">
    <text evidence="1">The sequence shown here is derived from an EMBL/GenBank/DDBJ whole genome shotgun (WGS) entry which is preliminary data.</text>
</comment>
<dbReference type="Pfam" id="PF01025">
    <property type="entry name" value="GrpE"/>
    <property type="match status" value="1"/>
</dbReference>